<protein>
    <submittedName>
        <fullName evidence="1">Uncharacterized protein</fullName>
    </submittedName>
</protein>
<sequence>MPAPLLIAVAVAAMAPTLFAGLGQVWPPFAEYVKHKAFNITPNKLPAITEIAMMRVRETITEDEYFIRAKKEGFNQEVAQNYWIISFSLLNAYDYITLWRREKMGENELDGNLSKLALSTEDIKNIKIATEYFPNPQDLIRFAVREVYTPGIASAFGIFNELPSKFVSEAKKIGIQEDQARNHWGAHWVLPSVNMGFEMLHRRIIDEGTTAQLLKALDIMPYWRDKLIKLSYNPLTRVDVRRMYRTGTLNEEEVEDAFLDVGYSPENAKRLLDFTMKFENEDRIGLTRSSIVKAFMNDIITEGELETNLETLGYSESTVNFWMSMTRFDKEMDALKRVEKTLKAQYLAGHITINEVRSALTKYDIPATYLQSIVAKIESSSIDKLAQASKADLVSWLKGGTIQTVYFNDRMLELGYSDVDINLYIRAVGKG</sequence>
<evidence type="ECO:0000313" key="1">
    <source>
        <dbReference type="EMBL" id="KKL73898.1"/>
    </source>
</evidence>
<dbReference type="AlphaFoldDB" id="A0A0F9EII4"/>
<organism evidence="1">
    <name type="scientific">marine sediment metagenome</name>
    <dbReference type="NCBI Taxonomy" id="412755"/>
    <lineage>
        <taxon>unclassified sequences</taxon>
        <taxon>metagenomes</taxon>
        <taxon>ecological metagenomes</taxon>
    </lineage>
</organism>
<name>A0A0F9EII4_9ZZZZ</name>
<proteinExistence type="predicted"/>
<accession>A0A0F9EII4</accession>
<dbReference type="EMBL" id="LAZR01024822">
    <property type="protein sequence ID" value="KKL73898.1"/>
    <property type="molecule type" value="Genomic_DNA"/>
</dbReference>
<gene>
    <name evidence="1" type="ORF">LCGC14_2070300</name>
</gene>
<comment type="caution">
    <text evidence="1">The sequence shown here is derived from an EMBL/GenBank/DDBJ whole genome shotgun (WGS) entry which is preliminary data.</text>
</comment>
<reference evidence="1" key="1">
    <citation type="journal article" date="2015" name="Nature">
        <title>Complex archaea that bridge the gap between prokaryotes and eukaryotes.</title>
        <authorList>
            <person name="Spang A."/>
            <person name="Saw J.H."/>
            <person name="Jorgensen S.L."/>
            <person name="Zaremba-Niedzwiedzka K."/>
            <person name="Martijn J."/>
            <person name="Lind A.E."/>
            <person name="van Eijk R."/>
            <person name="Schleper C."/>
            <person name="Guy L."/>
            <person name="Ettema T.J."/>
        </authorList>
    </citation>
    <scope>NUCLEOTIDE SEQUENCE</scope>
</reference>